<dbReference type="SUPFAM" id="SSF53448">
    <property type="entry name" value="Nucleotide-diphospho-sugar transferases"/>
    <property type="match status" value="1"/>
</dbReference>
<reference evidence="1 2" key="1">
    <citation type="submission" date="2018-03" db="EMBL/GenBank/DDBJ databases">
        <title>Genomic Encyclopedia of Archaeal and Bacterial Type Strains, Phase II (KMG-II): from individual species to whole genera.</title>
        <authorList>
            <person name="Goeker M."/>
        </authorList>
    </citation>
    <scope>NUCLEOTIDE SEQUENCE [LARGE SCALE GENOMIC DNA]</scope>
    <source>
        <strain evidence="1 2">DSM 29318</strain>
    </source>
</reference>
<comment type="caution">
    <text evidence="1">The sequence shown here is derived from an EMBL/GenBank/DDBJ whole genome shotgun (WGS) entry which is preliminary data.</text>
</comment>
<dbReference type="EMBL" id="PVTT01000002">
    <property type="protein sequence ID" value="PRY93011.1"/>
    <property type="molecule type" value="Genomic_DNA"/>
</dbReference>
<proteinExistence type="predicted"/>
<dbReference type="AlphaFoldDB" id="A0A2T0X248"/>
<sequence>MAVAYGTGLRPPGVRRRVEGATYEPLRGAAREAALAWKLRWRRLHRLRDARHSGRDLVPLGAPPRLPAGAIPVFAVVRDEIERLPHWLEWHRRIGAGPFVVVDNGSSDGTTELLLGEEDVHLWRTEASYRASRFGVDWLNHLLRRHGTGRWCVVLDADELLLAPHHGVRDLRALTTWLDGRGGRSMGALMLDLYPDAPVGAGPAFAPGDDPLAALTLFDPDGYRGTRQRVLRNLWIQGGPRDRLFHRAAPRRAPTLNKLPLVRWRKGDALVNSAHTALPRGLNDVWERVPGTPAQDLARPVAALLHTKLLPMIRARSAIEKARGEHFHDPLGHDGYYDALIAGPDFRHGGSLALEGWEQLERLGLITRGAWT</sequence>
<dbReference type="Pfam" id="PF13704">
    <property type="entry name" value="Glyco_tranf_2_4"/>
    <property type="match status" value="1"/>
</dbReference>
<protein>
    <submittedName>
        <fullName evidence="1">Glycosyl transferase family 2</fullName>
    </submittedName>
</protein>
<keyword evidence="1" id="KW-0808">Transferase</keyword>
<dbReference type="Proteomes" id="UP000238801">
    <property type="component" value="Unassembled WGS sequence"/>
</dbReference>
<dbReference type="InterPro" id="IPR029044">
    <property type="entry name" value="Nucleotide-diphossugar_trans"/>
</dbReference>
<keyword evidence="2" id="KW-1185">Reference proteome</keyword>
<gene>
    <name evidence="1" type="ORF">BCF33_1876</name>
</gene>
<evidence type="ECO:0000313" key="1">
    <source>
        <dbReference type="EMBL" id="PRY93011.1"/>
    </source>
</evidence>
<dbReference type="CDD" id="cd00761">
    <property type="entry name" value="Glyco_tranf_GTA_type"/>
    <property type="match status" value="1"/>
</dbReference>
<name>A0A2T0X248_9RHOB</name>
<accession>A0A2T0X248</accession>
<organism evidence="1 2">
    <name type="scientific">Hasllibacter halocynthiae</name>
    <dbReference type="NCBI Taxonomy" id="595589"/>
    <lineage>
        <taxon>Bacteria</taxon>
        <taxon>Pseudomonadati</taxon>
        <taxon>Pseudomonadota</taxon>
        <taxon>Alphaproteobacteria</taxon>
        <taxon>Rhodobacterales</taxon>
        <taxon>Roseobacteraceae</taxon>
        <taxon>Hasllibacter</taxon>
    </lineage>
</organism>
<dbReference type="GO" id="GO:0016740">
    <property type="term" value="F:transferase activity"/>
    <property type="evidence" value="ECO:0007669"/>
    <property type="project" value="UniProtKB-KW"/>
</dbReference>
<evidence type="ECO:0000313" key="2">
    <source>
        <dbReference type="Proteomes" id="UP000238801"/>
    </source>
</evidence>